<dbReference type="SUPFAM" id="SSF56327">
    <property type="entry name" value="LDH C-terminal domain-like"/>
    <property type="match status" value="1"/>
</dbReference>
<evidence type="ECO:0000259" key="6">
    <source>
        <dbReference type="Pfam" id="PF00056"/>
    </source>
</evidence>
<comment type="caution">
    <text evidence="8">The sequence shown here is derived from an EMBL/GenBank/DDBJ whole genome shotgun (WGS) entry which is preliminary data.</text>
</comment>
<feature type="binding site" evidence="4">
    <location>
        <position position="105"/>
    </location>
    <ligand>
        <name>NAD(+)</name>
        <dbReference type="ChEBI" id="CHEBI:57540"/>
    </ligand>
</feature>
<feature type="domain" description="Lactate/malate dehydrogenase C-terminal" evidence="7">
    <location>
        <begin position="155"/>
        <end position="303"/>
    </location>
</feature>
<dbReference type="Pfam" id="PF02866">
    <property type="entry name" value="Ldh_1_C"/>
    <property type="match status" value="1"/>
</dbReference>
<evidence type="ECO:0000256" key="5">
    <source>
        <dbReference type="RuleBase" id="RU003369"/>
    </source>
</evidence>
<reference evidence="8" key="1">
    <citation type="journal article" date="2020" name="Fungal Divers.">
        <title>Resolving the Mortierellaceae phylogeny through synthesis of multi-gene phylogenetics and phylogenomics.</title>
        <authorList>
            <person name="Vandepol N."/>
            <person name="Liber J."/>
            <person name="Desiro A."/>
            <person name="Na H."/>
            <person name="Kennedy M."/>
            <person name="Barry K."/>
            <person name="Grigoriev I.V."/>
            <person name="Miller A.N."/>
            <person name="O'Donnell K."/>
            <person name="Stajich J.E."/>
            <person name="Bonito G."/>
        </authorList>
    </citation>
    <scope>NUCLEOTIDE SEQUENCE</scope>
    <source>
        <strain evidence="8">KOD1015</strain>
    </source>
</reference>
<feature type="domain" description="Lactate/malate dehydrogenase N-terminal" evidence="6">
    <location>
        <begin position="13"/>
        <end position="152"/>
    </location>
</feature>
<keyword evidence="9" id="KW-1185">Reference proteome</keyword>
<dbReference type="Gene3D" id="3.90.110.10">
    <property type="entry name" value="Lactate dehydrogenase/glycoside hydrolase, family 4, C-terminal"/>
    <property type="match status" value="1"/>
</dbReference>
<dbReference type="AlphaFoldDB" id="A0A9P6G2Q4"/>
<evidence type="ECO:0000313" key="9">
    <source>
        <dbReference type="Proteomes" id="UP000780801"/>
    </source>
</evidence>
<evidence type="ECO:0000259" key="7">
    <source>
        <dbReference type="Pfam" id="PF02866"/>
    </source>
</evidence>
<keyword evidence="2 4" id="KW-0520">NAD</keyword>
<dbReference type="PROSITE" id="PS51257">
    <property type="entry name" value="PROKAR_LIPOPROTEIN"/>
    <property type="match status" value="1"/>
</dbReference>
<dbReference type="PANTHER" id="PTHR43128:SF16">
    <property type="entry name" value="L-LACTATE DEHYDROGENASE"/>
    <property type="match status" value="1"/>
</dbReference>
<dbReference type="PRINTS" id="PR00086">
    <property type="entry name" value="LLDHDRGNASE"/>
</dbReference>
<dbReference type="InterPro" id="IPR036291">
    <property type="entry name" value="NAD(P)-bd_dom_sf"/>
</dbReference>
<dbReference type="GO" id="GO:0004459">
    <property type="term" value="F:L-lactate dehydrogenase (NAD+) activity"/>
    <property type="evidence" value="ECO:0007669"/>
    <property type="project" value="TreeGrafter"/>
</dbReference>
<dbReference type="Gene3D" id="3.40.50.720">
    <property type="entry name" value="NAD(P)-binding Rossmann-like Domain"/>
    <property type="match status" value="1"/>
</dbReference>
<gene>
    <name evidence="8" type="ORF">BGW38_010591</name>
</gene>
<proteinExistence type="inferred from homology"/>
<feature type="active site" description="Proton acceptor" evidence="3">
    <location>
        <position position="187"/>
    </location>
</feature>
<accession>A0A9P6G2Q4</accession>
<dbReference type="PIRSF" id="PIRSF000102">
    <property type="entry name" value="Lac_mal_DH"/>
    <property type="match status" value="1"/>
</dbReference>
<protein>
    <recommendedName>
        <fullName evidence="10">L-lactate dehydrogenase</fullName>
    </recommendedName>
</protein>
<dbReference type="SUPFAM" id="SSF51735">
    <property type="entry name" value="NAD(P)-binding Rossmann-fold domains"/>
    <property type="match status" value="1"/>
</dbReference>
<evidence type="ECO:0000256" key="2">
    <source>
        <dbReference type="ARBA" id="ARBA00023027"/>
    </source>
</evidence>
<evidence type="ECO:0008006" key="10">
    <source>
        <dbReference type="Google" id="ProtNLM"/>
    </source>
</evidence>
<dbReference type="InterPro" id="IPR015955">
    <property type="entry name" value="Lactate_DH/Glyco_Ohase_4_C"/>
</dbReference>
<organism evidence="8 9">
    <name type="scientific">Lunasporangiospora selenospora</name>
    <dbReference type="NCBI Taxonomy" id="979761"/>
    <lineage>
        <taxon>Eukaryota</taxon>
        <taxon>Fungi</taxon>
        <taxon>Fungi incertae sedis</taxon>
        <taxon>Mucoromycota</taxon>
        <taxon>Mortierellomycotina</taxon>
        <taxon>Mortierellomycetes</taxon>
        <taxon>Mortierellales</taxon>
        <taxon>Mortierellaceae</taxon>
        <taxon>Lunasporangiospora</taxon>
    </lineage>
</organism>
<dbReference type="InterPro" id="IPR001557">
    <property type="entry name" value="L-lactate/malate_DH"/>
</dbReference>
<dbReference type="CDD" id="cd00300">
    <property type="entry name" value="LDH_like"/>
    <property type="match status" value="1"/>
</dbReference>
<dbReference type="InterPro" id="IPR001236">
    <property type="entry name" value="Lactate/malate_DH_N"/>
</dbReference>
<dbReference type="InterPro" id="IPR022383">
    <property type="entry name" value="Lactate/malate_DH_C"/>
</dbReference>
<evidence type="ECO:0000313" key="8">
    <source>
        <dbReference type="EMBL" id="KAF9585992.1"/>
    </source>
</evidence>
<sequence length="325" mass="35391">MKPNTVGPNTANKVAIIGTGIVGASVAFACLMRGVASEYLLYDLDESLAWGHTLDLEDSAFISSAELRAIQRTNAQECGQADIIVIAAGYRQGPGETRDMLLTRNENILKDVIHCISPIKSSAIVIMATNPVNILTDLAQRLTGLPRSQVFGSGTYLDTIRLRTAIKKALQGEVEESSIQAYVLGDHGDKQVAIWSSATIAGTTLTSFEELEHMITREKIAHATATKIYEIIEHKGASSYGIAAVVTELILAITMNKRTVIPLTVYSERYDACLSLPSVLGVRGIERIFYPAMNPKEQALLEDYVMCNRVICAKYRIPELAAAEE</sequence>
<keyword evidence="1 5" id="KW-0560">Oxidoreductase</keyword>
<feature type="binding site" evidence="4">
    <location>
        <position position="43"/>
    </location>
    <ligand>
        <name>NAD(+)</name>
        <dbReference type="ChEBI" id="CHEBI:57540"/>
    </ligand>
</feature>
<dbReference type="Pfam" id="PF00056">
    <property type="entry name" value="Ldh_1_N"/>
    <property type="match status" value="1"/>
</dbReference>
<dbReference type="Proteomes" id="UP000780801">
    <property type="component" value="Unassembled WGS sequence"/>
</dbReference>
<dbReference type="OrthoDB" id="6270329at2759"/>
<feature type="binding site" evidence="4">
    <location>
        <begin position="18"/>
        <end position="23"/>
    </location>
    <ligand>
        <name>NAD(+)</name>
        <dbReference type="ChEBI" id="CHEBI:57540"/>
    </ligand>
</feature>
<evidence type="ECO:0000256" key="4">
    <source>
        <dbReference type="PIRSR" id="PIRSR000102-3"/>
    </source>
</evidence>
<evidence type="ECO:0000256" key="3">
    <source>
        <dbReference type="PIRSR" id="PIRSR000102-1"/>
    </source>
</evidence>
<comment type="similarity">
    <text evidence="5">Belongs to the LDH/MDH superfamily.</text>
</comment>
<dbReference type="GO" id="GO:0006089">
    <property type="term" value="P:lactate metabolic process"/>
    <property type="evidence" value="ECO:0007669"/>
    <property type="project" value="TreeGrafter"/>
</dbReference>
<dbReference type="PANTHER" id="PTHR43128">
    <property type="entry name" value="L-2-HYDROXYCARBOXYLATE DEHYDROGENASE (NAD(P)(+))"/>
    <property type="match status" value="1"/>
</dbReference>
<dbReference type="EMBL" id="JAABOA010000088">
    <property type="protein sequence ID" value="KAF9585992.1"/>
    <property type="molecule type" value="Genomic_DNA"/>
</dbReference>
<evidence type="ECO:0000256" key="1">
    <source>
        <dbReference type="ARBA" id="ARBA00023002"/>
    </source>
</evidence>
<name>A0A9P6G2Q4_9FUNG</name>